<evidence type="ECO:0000313" key="2">
    <source>
        <dbReference type="Proteomes" id="UP000095287"/>
    </source>
</evidence>
<keyword evidence="2" id="KW-1185">Reference proteome</keyword>
<feature type="region of interest" description="Disordered" evidence="1">
    <location>
        <begin position="690"/>
        <end position="734"/>
    </location>
</feature>
<accession>A0A1I7ZIB2</accession>
<feature type="compositionally biased region" description="Polar residues" evidence="1">
    <location>
        <begin position="434"/>
        <end position="451"/>
    </location>
</feature>
<feature type="region of interest" description="Disordered" evidence="1">
    <location>
        <begin position="287"/>
        <end position="349"/>
    </location>
</feature>
<feature type="region of interest" description="Disordered" evidence="1">
    <location>
        <begin position="30"/>
        <end position="89"/>
    </location>
</feature>
<organism evidence="2 3">
    <name type="scientific">Steinernema glaseri</name>
    <dbReference type="NCBI Taxonomy" id="37863"/>
    <lineage>
        <taxon>Eukaryota</taxon>
        <taxon>Metazoa</taxon>
        <taxon>Ecdysozoa</taxon>
        <taxon>Nematoda</taxon>
        <taxon>Chromadorea</taxon>
        <taxon>Rhabditida</taxon>
        <taxon>Tylenchina</taxon>
        <taxon>Panagrolaimomorpha</taxon>
        <taxon>Strongyloidoidea</taxon>
        <taxon>Steinernematidae</taxon>
        <taxon>Steinernema</taxon>
    </lineage>
</organism>
<dbReference type="AlphaFoldDB" id="A0A1I7ZIB2"/>
<feature type="region of interest" description="Disordered" evidence="1">
    <location>
        <begin position="427"/>
        <end position="521"/>
    </location>
</feature>
<evidence type="ECO:0000313" key="3">
    <source>
        <dbReference type="WBParaSite" id="L893_g26816.t3"/>
    </source>
</evidence>
<evidence type="ECO:0000256" key="1">
    <source>
        <dbReference type="SAM" id="MobiDB-lite"/>
    </source>
</evidence>
<reference evidence="3" key="1">
    <citation type="submission" date="2016-11" db="UniProtKB">
        <authorList>
            <consortium name="WormBaseParasite"/>
        </authorList>
    </citation>
    <scope>IDENTIFICATION</scope>
</reference>
<sequence length="734" mass="79337">MWGDETGAETMALNPWASVNQPQVWQNMNNRGNGNPAGNAPVGTFNGTVRPGSQQWDGANPAGRPAWNPHAPRWTPSVNHGNPSSWPVQPQHWNVPNTNGTYAEQTKKNMALNRNSGPNAMPQRFDGNQNWGSKVDQQTPWDTGNSGGVPQQMHDNKEWGAAARWSQGPAAWQAQLVPTLIGDWPQGQPRHDQWAGHPAPGLVPGPGGNWTQQAIGVASGSEPGRVPYDPNPQTPGPWVAPQPTEMNNDMMWHDPNPKQKKIQKDVGTAIWGDPSTQQEIRRWKELECEGESAGTNGSDWGSGSNSSTQPTGWGDLGAGGQCANDGTERWNAQPQNAPTGWEKGDQERASCDVSNANSEIIQVQRGGQNILVNGAALTADGQSRLQQWKKQKAIGAGSPDEKAVAPSSSESNVPSLIAATKSMSIHGGSPVLTDPSQTSFVEWTPPSSVVDTDTKSEDQVSSTGTNNEKEPSVRESASPTPSPTQIDDGPQEFVPGKKWEWRDPNKVAEDPNATPGNCKPNPLLAPGNNMNFAFSNSAVNAINPYGPEMAGGNPNYWQNVQGYPNIPYGRDVWNGRGRPHQNGQFMPPHRMMQHPPVGFPNNRMQAQMMAAKGVWILLNHQGANENQLNFSCGRAGQLVNVLSTGNNTVLLRYADTNGEPIAQKLKNDFQGNDRVKIVTDEEVEKMLKNRPAGNGWAPNGDAQWSNGGTPVPTGECANSQTVFSNQDDLNRPPY</sequence>
<feature type="compositionally biased region" description="Polar residues" evidence="1">
    <location>
        <begin position="76"/>
        <end position="89"/>
    </location>
</feature>
<dbReference type="WBParaSite" id="L893_g26816.t3">
    <property type="protein sequence ID" value="L893_g26816.t3"/>
    <property type="gene ID" value="L893_g26816"/>
</dbReference>
<feature type="compositionally biased region" description="Basic and acidic residues" evidence="1">
    <location>
        <begin position="495"/>
        <end position="509"/>
    </location>
</feature>
<feature type="compositionally biased region" description="Low complexity" evidence="1">
    <location>
        <begin position="30"/>
        <end position="43"/>
    </location>
</feature>
<proteinExistence type="predicted"/>
<protein>
    <submittedName>
        <fullName evidence="3">M_domain domain-containing protein</fullName>
    </submittedName>
</protein>
<feature type="compositionally biased region" description="Low complexity" evidence="1">
    <location>
        <begin position="294"/>
        <end position="308"/>
    </location>
</feature>
<feature type="compositionally biased region" description="Polar residues" evidence="1">
    <location>
        <begin position="45"/>
        <end position="57"/>
    </location>
</feature>
<feature type="region of interest" description="Disordered" evidence="1">
    <location>
        <begin position="390"/>
        <end position="411"/>
    </location>
</feature>
<name>A0A1I7ZIB2_9BILA</name>
<dbReference type="Proteomes" id="UP000095287">
    <property type="component" value="Unplaced"/>
</dbReference>
<feature type="compositionally biased region" description="Polar residues" evidence="1">
    <location>
        <begin position="475"/>
        <end position="485"/>
    </location>
</feature>
<feature type="compositionally biased region" description="Polar residues" evidence="1">
    <location>
        <begin position="716"/>
        <end position="727"/>
    </location>
</feature>